<keyword evidence="6 7" id="KW-0472">Membrane</keyword>
<evidence type="ECO:0000256" key="5">
    <source>
        <dbReference type="ARBA" id="ARBA00022989"/>
    </source>
</evidence>
<feature type="transmembrane region" description="Helical" evidence="7">
    <location>
        <begin position="156"/>
        <end position="176"/>
    </location>
</feature>
<protein>
    <submittedName>
        <fullName evidence="9">Sugar ABC transporter permease</fullName>
    </submittedName>
</protein>
<keyword evidence="5 7" id="KW-1133">Transmembrane helix</keyword>
<gene>
    <name evidence="9" type="ORF">LKD70_02600</name>
</gene>
<keyword evidence="3" id="KW-1003">Cell membrane</keyword>
<comment type="caution">
    <text evidence="9">The sequence shown here is derived from an EMBL/GenBank/DDBJ whole genome shotgun (WGS) entry which is preliminary data.</text>
</comment>
<sequence length="301" mass="33658">MKKHNYSVNTIKEKRAGYAFVLPAIIFLLLLVIYPLFYNITMSFRDVTLQTFNGEQEFVGLQNYIDVLSMPVVRRAIFNTIFFTVVSLIFQFIIGFALALLFSQKYALAKISRGLLMVCWLIPVIVFASIWKWIFAGDTSGILNYILMQIHVIDEPISWLTTPNGAMAALIISNIWRGVPFNMLLLATGITTLPSDVFEAAVVDGASKIQSFFKITVPLLKPTIISVITLGFINTFKVFDLIFVMTKGGPLDSTQILATESYKMSFTNFEFGQGAAVANIMLILMLIVGFVNLKLTEKEGV</sequence>
<comment type="subcellular location">
    <subcellularLocation>
        <location evidence="1 7">Cell membrane</location>
        <topology evidence="1 7">Multi-pass membrane protein</topology>
    </subcellularLocation>
</comment>
<evidence type="ECO:0000313" key="10">
    <source>
        <dbReference type="Proteomes" id="UP001198151"/>
    </source>
</evidence>
<feature type="transmembrane region" description="Helical" evidence="7">
    <location>
        <begin position="16"/>
        <end position="37"/>
    </location>
</feature>
<accession>A0ABS8FTH5</accession>
<keyword evidence="4 7" id="KW-0812">Transmembrane</keyword>
<evidence type="ECO:0000256" key="7">
    <source>
        <dbReference type="RuleBase" id="RU363032"/>
    </source>
</evidence>
<feature type="transmembrane region" description="Helical" evidence="7">
    <location>
        <begin position="76"/>
        <end position="102"/>
    </location>
</feature>
<evidence type="ECO:0000259" key="8">
    <source>
        <dbReference type="PROSITE" id="PS50928"/>
    </source>
</evidence>
<keyword evidence="10" id="KW-1185">Reference proteome</keyword>
<feature type="transmembrane region" description="Helical" evidence="7">
    <location>
        <begin position="271"/>
        <end position="293"/>
    </location>
</feature>
<dbReference type="SUPFAM" id="SSF161098">
    <property type="entry name" value="MetI-like"/>
    <property type="match status" value="1"/>
</dbReference>
<evidence type="ECO:0000256" key="3">
    <source>
        <dbReference type="ARBA" id="ARBA00022475"/>
    </source>
</evidence>
<feature type="domain" description="ABC transmembrane type-1" evidence="8">
    <location>
        <begin position="77"/>
        <end position="292"/>
    </location>
</feature>
<dbReference type="PANTHER" id="PTHR43005:SF1">
    <property type="entry name" value="SPERMIDINE_PUTRESCINE TRANSPORT SYSTEM PERMEASE PROTEIN"/>
    <property type="match status" value="1"/>
</dbReference>
<proteinExistence type="inferred from homology"/>
<dbReference type="Pfam" id="PF00528">
    <property type="entry name" value="BPD_transp_1"/>
    <property type="match status" value="1"/>
</dbReference>
<evidence type="ECO:0000256" key="2">
    <source>
        <dbReference type="ARBA" id="ARBA00022448"/>
    </source>
</evidence>
<evidence type="ECO:0000256" key="1">
    <source>
        <dbReference type="ARBA" id="ARBA00004651"/>
    </source>
</evidence>
<dbReference type="InterPro" id="IPR035906">
    <property type="entry name" value="MetI-like_sf"/>
</dbReference>
<dbReference type="RefSeq" id="WP_227706499.1">
    <property type="nucleotide sequence ID" value="NZ_JAJEQX010000003.1"/>
</dbReference>
<feature type="transmembrane region" description="Helical" evidence="7">
    <location>
        <begin position="114"/>
        <end position="136"/>
    </location>
</feature>
<dbReference type="InterPro" id="IPR000515">
    <property type="entry name" value="MetI-like"/>
</dbReference>
<dbReference type="PROSITE" id="PS50928">
    <property type="entry name" value="ABC_TM1"/>
    <property type="match status" value="1"/>
</dbReference>
<feature type="transmembrane region" description="Helical" evidence="7">
    <location>
        <begin position="224"/>
        <end position="245"/>
    </location>
</feature>
<dbReference type="Proteomes" id="UP001198151">
    <property type="component" value="Unassembled WGS sequence"/>
</dbReference>
<evidence type="ECO:0000256" key="6">
    <source>
        <dbReference type="ARBA" id="ARBA00023136"/>
    </source>
</evidence>
<dbReference type="EMBL" id="JAJEQX010000003">
    <property type="protein sequence ID" value="MCC2253341.1"/>
    <property type="molecule type" value="Genomic_DNA"/>
</dbReference>
<dbReference type="PANTHER" id="PTHR43005">
    <property type="entry name" value="BLR7065 PROTEIN"/>
    <property type="match status" value="1"/>
</dbReference>
<dbReference type="Gene3D" id="1.10.3720.10">
    <property type="entry name" value="MetI-like"/>
    <property type="match status" value="1"/>
</dbReference>
<name>A0ABS8FTH5_9FIRM</name>
<reference evidence="9 10" key="1">
    <citation type="submission" date="2021-10" db="EMBL/GenBank/DDBJ databases">
        <title>Anaerobic single-cell dispensing facilitates the cultivation of human gut bacteria.</title>
        <authorList>
            <person name="Afrizal A."/>
        </authorList>
    </citation>
    <scope>NUCLEOTIDE SEQUENCE [LARGE SCALE GENOMIC DNA]</scope>
    <source>
        <strain evidence="9 10">CLA-AA-H200</strain>
    </source>
</reference>
<keyword evidence="2 7" id="KW-0813">Transport</keyword>
<organism evidence="9 10">
    <name type="scientific">Ruminococcus turbiniformis</name>
    <dbReference type="NCBI Taxonomy" id="2881258"/>
    <lineage>
        <taxon>Bacteria</taxon>
        <taxon>Bacillati</taxon>
        <taxon>Bacillota</taxon>
        <taxon>Clostridia</taxon>
        <taxon>Eubacteriales</taxon>
        <taxon>Oscillospiraceae</taxon>
        <taxon>Ruminococcus</taxon>
    </lineage>
</organism>
<comment type="similarity">
    <text evidence="7">Belongs to the binding-protein-dependent transport system permease family.</text>
</comment>
<evidence type="ECO:0000313" key="9">
    <source>
        <dbReference type="EMBL" id="MCC2253341.1"/>
    </source>
</evidence>
<evidence type="ECO:0000256" key="4">
    <source>
        <dbReference type="ARBA" id="ARBA00022692"/>
    </source>
</evidence>
<dbReference type="CDD" id="cd06261">
    <property type="entry name" value="TM_PBP2"/>
    <property type="match status" value="1"/>
</dbReference>